<accession>A0A8S1EHQ0</accession>
<keyword evidence="2 4" id="KW-0195">Cyclin</keyword>
<dbReference type="Pfam" id="PF02984">
    <property type="entry name" value="Cyclin_C"/>
    <property type="match status" value="1"/>
</dbReference>
<dbReference type="InterPro" id="IPR036915">
    <property type="entry name" value="Cyclin-like_sf"/>
</dbReference>
<evidence type="ECO:0000259" key="6">
    <source>
        <dbReference type="SMART" id="SM00385"/>
    </source>
</evidence>
<dbReference type="PANTHER" id="PTHR10177">
    <property type="entry name" value="CYCLINS"/>
    <property type="match status" value="1"/>
</dbReference>
<feature type="region of interest" description="Disordered" evidence="5">
    <location>
        <begin position="1"/>
        <end position="42"/>
    </location>
</feature>
<dbReference type="AlphaFoldDB" id="A0A8S1EHQ0"/>
<feature type="domain" description="Cyclin C-terminal" evidence="7">
    <location>
        <begin position="239"/>
        <end position="358"/>
    </location>
</feature>
<reference evidence="8 9" key="1">
    <citation type="submission" date="2020-04" db="EMBL/GenBank/DDBJ databases">
        <authorList>
            <person name="Laetsch R D."/>
            <person name="Stevens L."/>
            <person name="Kumar S."/>
            <person name="Blaxter L. M."/>
        </authorList>
    </citation>
    <scope>NUCLEOTIDE SEQUENCE [LARGE SCALE GENOMIC DNA]</scope>
</reference>
<evidence type="ECO:0000256" key="4">
    <source>
        <dbReference type="RuleBase" id="RU000383"/>
    </source>
</evidence>
<keyword evidence="3" id="KW-0131">Cell cycle</keyword>
<dbReference type="SMART" id="SM00385">
    <property type="entry name" value="CYCLIN"/>
    <property type="match status" value="2"/>
</dbReference>
<feature type="domain" description="Cyclin-like" evidence="6">
    <location>
        <begin position="243"/>
        <end position="325"/>
    </location>
</feature>
<name>A0A8S1EHQ0_9PELO</name>
<evidence type="ECO:0000256" key="2">
    <source>
        <dbReference type="ARBA" id="ARBA00023127"/>
    </source>
</evidence>
<gene>
    <name evidence="8" type="ORF">CBOVIS_LOCUS2229</name>
</gene>
<evidence type="ECO:0000256" key="1">
    <source>
        <dbReference type="ARBA" id="ARBA00022618"/>
    </source>
</evidence>
<dbReference type="InterPro" id="IPR004367">
    <property type="entry name" value="Cyclin_C-dom"/>
</dbReference>
<protein>
    <recommendedName>
        <fullName evidence="10">G2/mitotic-specific cyclin-B3</fullName>
    </recommendedName>
</protein>
<dbReference type="GO" id="GO:0051301">
    <property type="term" value="P:cell division"/>
    <property type="evidence" value="ECO:0007669"/>
    <property type="project" value="UniProtKB-KW"/>
</dbReference>
<dbReference type="InterPro" id="IPR013763">
    <property type="entry name" value="Cyclin-like_dom"/>
</dbReference>
<dbReference type="SUPFAM" id="SSF47954">
    <property type="entry name" value="Cyclin-like"/>
    <property type="match status" value="2"/>
</dbReference>
<evidence type="ECO:0008006" key="10">
    <source>
        <dbReference type="Google" id="ProtNLM"/>
    </source>
</evidence>
<evidence type="ECO:0000256" key="5">
    <source>
        <dbReference type="SAM" id="MobiDB-lite"/>
    </source>
</evidence>
<dbReference type="Proteomes" id="UP000494206">
    <property type="component" value="Unassembled WGS sequence"/>
</dbReference>
<dbReference type="EMBL" id="CADEPM010000001">
    <property type="protein sequence ID" value="CAB3399032.1"/>
    <property type="molecule type" value="Genomic_DNA"/>
</dbReference>
<dbReference type="Pfam" id="PF00134">
    <property type="entry name" value="Cyclin_N"/>
    <property type="match status" value="1"/>
</dbReference>
<evidence type="ECO:0000259" key="7">
    <source>
        <dbReference type="SMART" id="SM01332"/>
    </source>
</evidence>
<comment type="similarity">
    <text evidence="4">Belongs to the cyclin family.</text>
</comment>
<evidence type="ECO:0000313" key="8">
    <source>
        <dbReference type="EMBL" id="CAB3399032.1"/>
    </source>
</evidence>
<dbReference type="InterPro" id="IPR039361">
    <property type="entry name" value="Cyclin"/>
</dbReference>
<comment type="caution">
    <text evidence="8">The sequence shown here is derived from an EMBL/GenBank/DDBJ whole genome shotgun (WGS) entry which is preliminary data.</text>
</comment>
<feature type="domain" description="Cyclin-like" evidence="6">
    <location>
        <begin position="145"/>
        <end position="230"/>
    </location>
</feature>
<dbReference type="InterPro" id="IPR006671">
    <property type="entry name" value="Cyclin_N"/>
</dbReference>
<dbReference type="FunFam" id="1.10.472.10:FF:000001">
    <property type="entry name" value="G2/mitotic-specific cyclin"/>
    <property type="match status" value="1"/>
</dbReference>
<dbReference type="SMART" id="SM01332">
    <property type="entry name" value="Cyclin_C"/>
    <property type="match status" value="1"/>
</dbReference>
<feature type="compositionally biased region" description="Polar residues" evidence="5">
    <location>
        <begin position="1"/>
        <end position="14"/>
    </location>
</feature>
<organism evidence="8 9">
    <name type="scientific">Caenorhabditis bovis</name>
    <dbReference type="NCBI Taxonomy" id="2654633"/>
    <lineage>
        <taxon>Eukaryota</taxon>
        <taxon>Metazoa</taxon>
        <taxon>Ecdysozoa</taxon>
        <taxon>Nematoda</taxon>
        <taxon>Chromadorea</taxon>
        <taxon>Rhabditida</taxon>
        <taxon>Rhabditina</taxon>
        <taxon>Rhabditomorpha</taxon>
        <taxon>Rhabditoidea</taxon>
        <taxon>Rhabditidae</taxon>
        <taxon>Peloderinae</taxon>
        <taxon>Caenorhabditis</taxon>
    </lineage>
</organism>
<keyword evidence="9" id="KW-1185">Reference proteome</keyword>
<evidence type="ECO:0000256" key="3">
    <source>
        <dbReference type="ARBA" id="ARBA00023306"/>
    </source>
</evidence>
<dbReference type="Gene3D" id="1.10.472.10">
    <property type="entry name" value="Cyclin-like"/>
    <property type="match status" value="2"/>
</dbReference>
<dbReference type="OrthoDB" id="5590282at2759"/>
<keyword evidence="1" id="KW-0132">Cell division</keyword>
<sequence length="373" mass="43305">MMLRSHSINTQNNPDRNKRKQADDAIKNPSEPVPKKQNSTGLTVLRTSISGLKIETGTKIYLKTDADKENIEYLLREDIQFSVDPTDPCPHYDFDKEEAGNLESVSEFANEIFKYYKSREKHFRIQDYLPKHPDIDEKTRAILVDFLVETQETFELNHETLYNAVKIIDMYLAKTRNVRKCKIQIAACAAVFLASKYDERSPPLVDDLVYMAGDEFSREEFLAMERELFSQIDFDLGSPLSYRYLRRLARVSRTSMVSLTLARYILESSLLIYDYALLSGARMAAAAFLLAMKMTDINYQWNPILEKYSGFTSEDILPLMEHLNHKMHFLNKEWNRLANIRNKYSHEVFFCVATTPLLPDSDPKLDLRSISYP</sequence>
<proteinExistence type="inferred from homology"/>
<evidence type="ECO:0000313" key="9">
    <source>
        <dbReference type="Proteomes" id="UP000494206"/>
    </source>
</evidence>